<organism evidence="3 4">
    <name type="scientific">Mycobacterium saskatchewanense</name>
    <dbReference type="NCBI Taxonomy" id="220927"/>
    <lineage>
        <taxon>Bacteria</taxon>
        <taxon>Bacillati</taxon>
        <taxon>Actinomycetota</taxon>
        <taxon>Actinomycetes</taxon>
        <taxon>Mycobacteriales</taxon>
        <taxon>Mycobacteriaceae</taxon>
        <taxon>Mycobacterium</taxon>
        <taxon>Mycobacterium simiae complex</taxon>
    </lineage>
</organism>
<evidence type="ECO:0000259" key="1">
    <source>
        <dbReference type="Pfam" id="PF00934"/>
    </source>
</evidence>
<dbReference type="Pfam" id="PF00934">
    <property type="entry name" value="PE"/>
    <property type="match status" value="1"/>
</dbReference>
<dbReference type="EMBL" id="LQPR01000012">
    <property type="protein sequence ID" value="ORW73839.1"/>
    <property type="molecule type" value="Genomic_DNA"/>
</dbReference>
<dbReference type="SUPFAM" id="SSF140459">
    <property type="entry name" value="PE/PPE dimer-like"/>
    <property type="match status" value="1"/>
</dbReference>
<dbReference type="Pfam" id="PF08237">
    <property type="entry name" value="PE-PPE"/>
    <property type="match status" value="1"/>
</dbReference>
<evidence type="ECO:0000259" key="2">
    <source>
        <dbReference type="Pfam" id="PF08237"/>
    </source>
</evidence>
<dbReference type="InterPro" id="IPR013228">
    <property type="entry name" value="PE-PPE_C"/>
</dbReference>
<dbReference type="AlphaFoldDB" id="A0AAJ3NV62"/>
<dbReference type="InterPro" id="IPR029058">
    <property type="entry name" value="AB_hydrolase_fold"/>
</dbReference>
<gene>
    <name evidence="3" type="ORF">AWC23_00570</name>
</gene>
<evidence type="ECO:0000313" key="3">
    <source>
        <dbReference type="EMBL" id="ORW73839.1"/>
    </source>
</evidence>
<evidence type="ECO:0000313" key="4">
    <source>
        <dbReference type="Proteomes" id="UP000193387"/>
    </source>
</evidence>
<dbReference type="RefSeq" id="WP_085254362.1">
    <property type="nucleotide sequence ID" value="NZ_AP022573.1"/>
</dbReference>
<dbReference type="Gene3D" id="3.40.50.1820">
    <property type="entry name" value="alpha/beta hydrolase"/>
    <property type="match status" value="1"/>
</dbReference>
<dbReference type="SUPFAM" id="SSF53474">
    <property type="entry name" value="alpha/beta-Hydrolases"/>
    <property type="match status" value="1"/>
</dbReference>
<comment type="caution">
    <text evidence="3">The sequence shown here is derived from an EMBL/GenBank/DDBJ whole genome shotgun (WGS) entry which is preliminary data.</text>
</comment>
<accession>A0AAJ3NV62</accession>
<name>A0AAJ3NV62_9MYCO</name>
<feature type="domain" description="PE-PPE" evidence="2">
    <location>
        <begin position="158"/>
        <end position="381"/>
    </location>
</feature>
<dbReference type="InterPro" id="IPR038332">
    <property type="entry name" value="PPE_sf"/>
</dbReference>
<reference evidence="3 4" key="1">
    <citation type="submission" date="2016-01" db="EMBL/GenBank/DDBJ databases">
        <title>The new phylogeny of the genus Mycobacterium.</title>
        <authorList>
            <person name="Tarcisio F."/>
            <person name="Conor M."/>
            <person name="Antonella G."/>
            <person name="Elisabetta G."/>
            <person name="Giulia F.S."/>
            <person name="Sara T."/>
            <person name="Anna F."/>
            <person name="Clotilde B."/>
            <person name="Roberto B."/>
            <person name="Veronica D.S."/>
            <person name="Fabio R."/>
            <person name="Monica P."/>
            <person name="Olivier J."/>
            <person name="Enrico T."/>
            <person name="Nicola S."/>
        </authorList>
    </citation>
    <scope>NUCLEOTIDE SEQUENCE [LARGE SCALE GENOMIC DNA]</scope>
    <source>
        <strain evidence="3 4">DSM 44616</strain>
    </source>
</reference>
<dbReference type="Gene3D" id="1.10.287.850">
    <property type="entry name" value="HP0062-like domain"/>
    <property type="match status" value="1"/>
</dbReference>
<keyword evidence="4" id="KW-1185">Reference proteome</keyword>
<proteinExistence type="predicted"/>
<dbReference type="Proteomes" id="UP000193387">
    <property type="component" value="Unassembled WGS sequence"/>
</dbReference>
<dbReference type="InterPro" id="IPR000084">
    <property type="entry name" value="PE-PGRS_N"/>
</dbReference>
<feature type="domain" description="PE" evidence="1">
    <location>
        <begin position="4"/>
        <end position="94"/>
    </location>
</feature>
<sequence>MSYVVTAPDLLAATAAQVENIGSAISAAGGAAMGPTTGLLAAAQDEVSAAIAQLFAGYGRQYHALISQAGLFHSEFTQALAGAANTYAQAEAAAAATLLGPAPAAGGGPSLLTTLAQSPSGDPLYAVIMGGTGNPLPATQYVNSIFNAYIRPQLPAAIPLGLFTSEQFWPITPNLGSLTFAQSVTKGVGLLNSQLTTLLGNSTNGAFVFGYSQSATIATNEINALLALPANLQPLPNQLSFMLVGNPNNPVGGLLARFPGFYIPGLDVPFNGATPQSPWHTSIYTIQYDGIADTPQYPLNLVADLNAFMGYFAVHSSYPDLTAAQLANAVHLPTSGGNTDYYMIMTQNLPLLSPIRAIPYAGPPIADIFQPTLRVLVDLGYGDYGAGLNYANVPTPAGLLDIPNPFTVIPDLALGAVQGPYGAAVEIGVEAGLLSPSYFPDAYPWVPSTNPGLNFFLGQPSTTLLSTLSGVVGNVLHIIPPI</sequence>
<protein>
    <submittedName>
        <fullName evidence="3">PE family protein</fullName>
    </submittedName>
</protein>